<proteinExistence type="predicted"/>
<organism evidence="1 2">
    <name type="scientific">Neonectria punicea</name>
    <dbReference type="NCBI Taxonomy" id="979145"/>
    <lineage>
        <taxon>Eukaryota</taxon>
        <taxon>Fungi</taxon>
        <taxon>Dikarya</taxon>
        <taxon>Ascomycota</taxon>
        <taxon>Pezizomycotina</taxon>
        <taxon>Sordariomycetes</taxon>
        <taxon>Hypocreomycetidae</taxon>
        <taxon>Hypocreales</taxon>
        <taxon>Nectriaceae</taxon>
        <taxon>Neonectria</taxon>
    </lineage>
</organism>
<sequence>MTNETTETVISPKGQPPLRDLQRALAVSVFDITKNDGAVFQGYAELSQESVLQSGLPPLQPSTTRILILEAPFSPKNPGVSTAMPDWFAQFDDANLSLINSFNV</sequence>
<evidence type="ECO:0000313" key="2">
    <source>
        <dbReference type="Proteomes" id="UP001498476"/>
    </source>
</evidence>
<name>A0ABR1HD25_9HYPO</name>
<protein>
    <recommendedName>
        <fullName evidence="3">CHASE2 domain-containing protein</fullName>
    </recommendedName>
</protein>
<evidence type="ECO:0000313" key="1">
    <source>
        <dbReference type="EMBL" id="KAK7418758.1"/>
    </source>
</evidence>
<dbReference type="EMBL" id="JAZAVJ010000044">
    <property type="protein sequence ID" value="KAK7418758.1"/>
    <property type="molecule type" value="Genomic_DNA"/>
</dbReference>
<accession>A0ABR1HD25</accession>
<gene>
    <name evidence="1" type="ORF">QQX98_003776</name>
</gene>
<reference evidence="1 2" key="1">
    <citation type="journal article" date="2025" name="Microbiol. Resour. Announc.">
        <title>Draft genome sequences for Neonectria magnoliae and Neonectria punicea, canker pathogens of Liriodendron tulipifera and Acer saccharum in West Virginia.</title>
        <authorList>
            <person name="Petronek H.M."/>
            <person name="Kasson M.T."/>
            <person name="Metheny A.M."/>
            <person name="Stauder C.M."/>
            <person name="Lovett B."/>
            <person name="Lynch S.C."/>
            <person name="Garnas J.R."/>
            <person name="Kasson L.R."/>
            <person name="Stajich J.E."/>
        </authorList>
    </citation>
    <scope>NUCLEOTIDE SEQUENCE [LARGE SCALE GENOMIC DNA]</scope>
    <source>
        <strain evidence="1 2">NRRL 64653</strain>
    </source>
</reference>
<evidence type="ECO:0008006" key="3">
    <source>
        <dbReference type="Google" id="ProtNLM"/>
    </source>
</evidence>
<comment type="caution">
    <text evidence="1">The sequence shown here is derived from an EMBL/GenBank/DDBJ whole genome shotgun (WGS) entry which is preliminary data.</text>
</comment>
<dbReference type="Proteomes" id="UP001498476">
    <property type="component" value="Unassembled WGS sequence"/>
</dbReference>
<keyword evidence="2" id="KW-1185">Reference proteome</keyword>